<feature type="transmembrane region" description="Helical" evidence="2">
    <location>
        <begin position="306"/>
        <end position="322"/>
    </location>
</feature>
<dbReference type="EMBL" id="KA646755">
    <property type="protein sequence ID" value="AFP61384.1"/>
    <property type="molecule type" value="mRNA"/>
</dbReference>
<accession>T1PF21</accession>
<feature type="transmembrane region" description="Helical" evidence="2">
    <location>
        <begin position="130"/>
        <end position="148"/>
    </location>
</feature>
<dbReference type="VEuPathDB" id="VectorBase:MDOMA2_015981"/>
<proteinExistence type="evidence at transcript level"/>
<sequence>MSQHSKKDKDTRQRKNVDNSHKQKTGNNNSTSSSSSATSNSNSAKKETPTKKQQQQHQQQQHPKKVNNGNLPLSMKQTKNNNNKQLKEKLKAEREALVLWRHPIQTLSYCSLEIVELVKTLGRKLIQRKIWIGVFVVLASFIAILYHIPGPHQVLFEFLKQNTWFVVYWTGLGILSSVGLGTGLHTFLLYLGPHIASVTLAAYECNSLNFPKPPYPDDIICPEEPYDKQVPNLWTIMSKVRLEAFLWGAGTALGELPPYFMAKAARLSGYDPDDAEELAEFEALKAKRNQKDLSLMDRGKLFMERVVERIGFLGILACASIPNPLFDLAGITCGHFLVPFWTFFGATLIGKAIVKMHIQKVFVIIAFNEVLIERAVDTLSVIPVVGKKLQEPFKAFLNNQKMRLHRQRNAAPAEAGNLLSKIFETFVIGMVCYFVVSIINSLAQSYHKRLNKHRTNSNSTTPSSHNAPSPSTVASKKTKKAALRE</sequence>
<feature type="compositionally biased region" description="Low complexity" evidence="1">
    <location>
        <begin position="27"/>
        <end position="43"/>
    </location>
</feature>
<feature type="transmembrane region" description="Helical" evidence="2">
    <location>
        <begin position="422"/>
        <end position="443"/>
    </location>
</feature>
<feature type="region of interest" description="Disordered" evidence="1">
    <location>
        <begin position="453"/>
        <end position="485"/>
    </location>
</feature>
<keyword evidence="2" id="KW-0812">Transmembrane</keyword>
<reference evidence="3" key="1">
    <citation type="submission" date="2012-08" db="EMBL/GenBank/DDBJ databases">
        <title>Transcriptome of adult Musca domestica launches a platform for comparative house fly gene expression and characterization of differential gene expression among resistant and susceptible house flies.</title>
        <authorList>
            <person name="Liu N."/>
            <person name="Zhang L."/>
            <person name="Li M."/>
            <person name="Reid W."/>
        </authorList>
    </citation>
    <scope>NUCLEOTIDE SEQUENCE</scope>
    <source>
        <strain evidence="3">ALHF</strain>
        <tissue evidence="3">Whole body</tissue>
    </source>
</reference>
<evidence type="ECO:0000256" key="1">
    <source>
        <dbReference type="SAM" id="MobiDB-lite"/>
    </source>
</evidence>
<keyword evidence="2" id="KW-1133">Transmembrane helix</keyword>
<feature type="region of interest" description="Disordered" evidence="1">
    <location>
        <begin position="1"/>
        <end position="78"/>
    </location>
</feature>
<name>T1PF21_MUSDO</name>
<feature type="compositionally biased region" description="Basic and acidic residues" evidence="1">
    <location>
        <begin position="1"/>
        <end position="21"/>
    </location>
</feature>
<feature type="compositionally biased region" description="Low complexity" evidence="1">
    <location>
        <begin position="51"/>
        <end position="61"/>
    </location>
</feature>
<evidence type="ECO:0000256" key="2">
    <source>
        <dbReference type="SAM" id="Phobius"/>
    </source>
</evidence>
<dbReference type="AlphaFoldDB" id="T1PF21"/>
<keyword evidence="2" id="KW-0472">Membrane</keyword>
<evidence type="ECO:0000313" key="3">
    <source>
        <dbReference type="EMBL" id="AFP61384.1"/>
    </source>
</evidence>
<feature type="compositionally biased region" description="Basic residues" evidence="1">
    <location>
        <begin position="476"/>
        <end position="485"/>
    </location>
</feature>
<protein>
    <submittedName>
        <fullName evidence="3">SNARE associated Golgi protein</fullName>
    </submittedName>
</protein>
<feature type="transmembrane region" description="Helical" evidence="2">
    <location>
        <begin position="168"/>
        <end position="191"/>
    </location>
</feature>
<organism evidence="3">
    <name type="scientific">Musca domestica</name>
    <name type="common">House fly</name>
    <dbReference type="NCBI Taxonomy" id="7370"/>
    <lineage>
        <taxon>Eukaryota</taxon>
        <taxon>Metazoa</taxon>
        <taxon>Ecdysozoa</taxon>
        <taxon>Arthropoda</taxon>
        <taxon>Hexapoda</taxon>
        <taxon>Insecta</taxon>
        <taxon>Pterygota</taxon>
        <taxon>Neoptera</taxon>
        <taxon>Endopterygota</taxon>
        <taxon>Diptera</taxon>
        <taxon>Brachycera</taxon>
        <taxon>Muscomorpha</taxon>
        <taxon>Muscoidea</taxon>
        <taxon>Muscidae</taxon>
        <taxon>Musca</taxon>
    </lineage>
</organism>
<dbReference type="VEuPathDB" id="VectorBase:MDOA005208"/>
<feature type="compositionally biased region" description="Low complexity" evidence="1">
    <location>
        <begin position="456"/>
        <end position="475"/>
    </location>
</feature>